<comment type="function">
    <text evidence="7">Catalyzes the ATP-dependent amidation of deamido-NAD to form NAD. Uses L-glutamine as a nitrogen source.</text>
</comment>
<dbReference type="PATRIC" id="fig|989403.3.peg.3119"/>
<dbReference type="NCBIfam" id="NF010588">
    <property type="entry name" value="PRK13981.1"/>
    <property type="match status" value="1"/>
</dbReference>
<dbReference type="InterPro" id="IPR003694">
    <property type="entry name" value="NAD_synthase"/>
</dbReference>
<comment type="caution">
    <text evidence="11">The sequence shown here is derived from an EMBL/GenBank/DDBJ whole genome shotgun (WGS) entry which is preliminary data.</text>
</comment>
<dbReference type="CDD" id="cd00553">
    <property type="entry name" value="NAD_synthase"/>
    <property type="match status" value="1"/>
</dbReference>
<evidence type="ECO:0000256" key="5">
    <source>
        <dbReference type="ARBA" id="ARBA00022840"/>
    </source>
</evidence>
<feature type="active site" description="Proton acceptor; for glutaminase activity" evidence="7">
    <location>
        <position position="47"/>
    </location>
</feature>
<keyword evidence="3 7" id="KW-0436">Ligase</keyword>
<keyword evidence="12" id="KW-1185">Reference proteome</keyword>
<evidence type="ECO:0000313" key="11">
    <source>
        <dbReference type="EMBL" id="KZL17791.1"/>
    </source>
</evidence>
<proteinExistence type="inferred from homology"/>
<feature type="active site" description="Nucleophile; for glutaminase activity" evidence="7">
    <location>
        <position position="152"/>
    </location>
</feature>
<dbReference type="PIRSF" id="PIRSF006630">
    <property type="entry name" value="NADS_GAT"/>
    <property type="match status" value="1"/>
</dbReference>
<dbReference type="InterPro" id="IPR003010">
    <property type="entry name" value="C-N_Hydrolase"/>
</dbReference>
<dbReference type="GO" id="GO:0003952">
    <property type="term" value="F:NAD+ synthase (glutamine-hydrolyzing) activity"/>
    <property type="evidence" value="ECO:0007669"/>
    <property type="project" value="UniProtKB-UniRule"/>
</dbReference>
<dbReference type="PROSITE" id="PS50263">
    <property type="entry name" value="CN_HYDROLASE"/>
    <property type="match status" value="1"/>
</dbReference>
<feature type="binding site" evidence="7">
    <location>
        <position position="401"/>
    </location>
    <ligand>
        <name>ATP</name>
        <dbReference type="ChEBI" id="CHEBI:30616"/>
    </ligand>
</feature>
<dbReference type="Gene3D" id="3.60.110.10">
    <property type="entry name" value="Carbon-nitrogen hydrolase"/>
    <property type="match status" value="1"/>
</dbReference>
<dbReference type="CDD" id="cd07570">
    <property type="entry name" value="GAT_Gln-NAD-synth"/>
    <property type="match status" value="1"/>
</dbReference>
<feature type="binding site" evidence="7">
    <location>
        <position position="122"/>
    </location>
    <ligand>
        <name>L-glutamine</name>
        <dbReference type="ChEBI" id="CHEBI:58359"/>
    </ligand>
</feature>
<dbReference type="EMBL" id="LMCB01000029">
    <property type="protein sequence ID" value="KZL17791.1"/>
    <property type="molecule type" value="Genomic_DNA"/>
</dbReference>
<dbReference type="Gene3D" id="3.40.50.620">
    <property type="entry name" value="HUPs"/>
    <property type="match status" value="1"/>
</dbReference>
<dbReference type="InterPro" id="IPR014729">
    <property type="entry name" value="Rossmann-like_a/b/a_fold"/>
</dbReference>
<feature type="active site" description="For glutaminase activity" evidence="7">
    <location>
        <position position="116"/>
    </location>
</feature>
<comment type="similarity">
    <text evidence="2 7 8">In the C-terminal section; belongs to the NAD synthetase family.</text>
</comment>
<dbReference type="GO" id="GO:0009435">
    <property type="term" value="P:NAD+ biosynthetic process"/>
    <property type="evidence" value="ECO:0007669"/>
    <property type="project" value="UniProtKB-UniRule"/>
</dbReference>
<feature type="domain" description="CN hydrolase" evidence="10">
    <location>
        <begin position="7"/>
        <end position="248"/>
    </location>
</feature>
<gene>
    <name evidence="7 11" type="primary">nadE</name>
    <name evidence="11" type="ORF">PsAD2_02909</name>
</gene>
<evidence type="ECO:0000256" key="3">
    <source>
        <dbReference type="ARBA" id="ARBA00022598"/>
    </source>
</evidence>
<dbReference type="HAMAP" id="MF_02090">
    <property type="entry name" value="NadE_glutamine_dep"/>
    <property type="match status" value="1"/>
</dbReference>
<dbReference type="GO" id="GO:0005524">
    <property type="term" value="F:ATP binding"/>
    <property type="evidence" value="ECO:0007669"/>
    <property type="project" value="UniProtKB-UniRule"/>
</dbReference>
<feature type="binding site" evidence="7">
    <location>
        <begin position="294"/>
        <end position="301"/>
    </location>
    <ligand>
        <name>ATP</name>
        <dbReference type="ChEBI" id="CHEBI:30616"/>
    </ligand>
</feature>
<comment type="caution">
    <text evidence="7">Lacks conserved residue(s) required for the propagation of feature annotation.</text>
</comment>
<evidence type="ECO:0000256" key="7">
    <source>
        <dbReference type="HAMAP-Rule" id="MF_02090"/>
    </source>
</evidence>
<dbReference type="Pfam" id="PF00795">
    <property type="entry name" value="CN_hydrolase"/>
    <property type="match status" value="1"/>
</dbReference>
<dbReference type="InterPro" id="IPR014445">
    <property type="entry name" value="Gln-dep_NAD_synthase"/>
</dbReference>
<dbReference type="GO" id="GO:0005737">
    <property type="term" value="C:cytoplasm"/>
    <property type="evidence" value="ECO:0007669"/>
    <property type="project" value="InterPro"/>
</dbReference>
<comment type="similarity">
    <text evidence="9">Belongs to the NAD synthetase family.</text>
</comment>
<evidence type="ECO:0000313" key="12">
    <source>
        <dbReference type="Proteomes" id="UP000076577"/>
    </source>
</evidence>
<keyword evidence="4 7" id="KW-0547">Nucleotide-binding</keyword>
<reference evidence="11 12" key="1">
    <citation type="journal article" date="2016" name="Front. Microbiol.">
        <title>Comparative Genomic Analysis Reveals a Diverse Repertoire of Genes Involved in Prokaryote-Eukaryote Interactions within the Pseudovibrio Genus.</title>
        <authorList>
            <person name="Romano S."/>
            <person name="Fernandez-Guerra A."/>
            <person name="Reen F.J."/>
            <person name="Glockner F.O."/>
            <person name="Crowley S.P."/>
            <person name="O'Sullivan O."/>
            <person name="Cotter P.D."/>
            <person name="Adams C."/>
            <person name="Dobson A.D."/>
            <person name="O'Gara F."/>
        </authorList>
    </citation>
    <scope>NUCLEOTIDE SEQUENCE [LARGE SCALE GENOMIC DNA]</scope>
    <source>
        <strain evidence="11 12">Ad2</strain>
    </source>
</reference>
<comment type="pathway">
    <text evidence="1 7 8">Cofactor biosynthesis; NAD(+) biosynthesis; NAD(+) from deamido-NAD(+) (L-Gln route): step 1/1.</text>
</comment>
<feature type="binding site" evidence="7">
    <location>
        <position position="406"/>
    </location>
    <ligand>
        <name>deamido-NAD(+)</name>
        <dbReference type="ChEBI" id="CHEBI:58437"/>
        <note>ligand shared between two neighboring subunits</note>
    </ligand>
</feature>
<evidence type="ECO:0000259" key="10">
    <source>
        <dbReference type="PROSITE" id="PS50263"/>
    </source>
</evidence>
<protein>
    <recommendedName>
        <fullName evidence="7 8">Glutamine-dependent NAD(+) synthetase</fullName>
        <ecNumber evidence="7 8">6.3.5.1</ecNumber>
    </recommendedName>
    <alternativeName>
        <fullName evidence="7 8">NAD(+) synthase [glutamine-hydrolyzing]</fullName>
    </alternativeName>
</protein>
<dbReference type="Proteomes" id="UP000076577">
    <property type="component" value="Unassembled WGS sequence"/>
</dbReference>
<dbReference type="UniPathway" id="UPA00253">
    <property type="reaction ID" value="UER00334"/>
</dbReference>
<dbReference type="NCBIfam" id="TIGR00552">
    <property type="entry name" value="nadE"/>
    <property type="match status" value="1"/>
</dbReference>
<accession>A0A165XKF2</accession>
<evidence type="ECO:0000256" key="8">
    <source>
        <dbReference type="PIRNR" id="PIRNR006630"/>
    </source>
</evidence>
<sequence>MMIKDQFRLAVVQANPCLGDVSGNAEKVRHHRKLAAEEGADLVLFTELFLSGYAPEDLVLKPSFVAACKRELESLAQETADGGPALLVGLPWAEGGKLYNAVALLDSGRIEGLRYKVDLPNYSVFDEKRVFNSGPNPGPMNFRGVRIGVPICEDTWTDEVCECLAETGAEILLVPNGSPYNRGKTEERMQIMLSRIVETGLPLVYCNQTGGQDEVVYDGASFALNHDHSLVMQLSQFQEDIGYLDWQKNADQNWVAQKSRIMPLPQTQEADWLACVLGLKDYVNKNGFPGVVLGLSGGIDSAICAAIAVDALGADRVHCIMLPYRYTSEASIADAKACADALGVKYDTIPIAEPVEGFQKTLADVFAGTKSGVTEENLQSRSRGVILMAVSNKFGAMVVTTGNKSEMSVGYATLYGDMNGGFNPIKDLYKTEVYRLSDWRNKHHPFGVLGPSGEVIPNNIIVKAPTAELRENQTDQDSLPEYDVLDDILHCLVEEEMSLDEIEKRGHSAETIHRIEHLLYIAEYKRRQAAPGVKITLKNFGRDRRYPITNRFRDRS</sequence>
<organism evidence="11 12">
    <name type="scientific">Pseudovibrio axinellae</name>
    <dbReference type="NCBI Taxonomy" id="989403"/>
    <lineage>
        <taxon>Bacteria</taxon>
        <taxon>Pseudomonadati</taxon>
        <taxon>Pseudomonadota</taxon>
        <taxon>Alphaproteobacteria</taxon>
        <taxon>Hyphomicrobiales</taxon>
        <taxon>Stappiaceae</taxon>
        <taxon>Pseudovibrio</taxon>
    </lineage>
</organism>
<feature type="binding site" evidence="7">
    <location>
        <position position="178"/>
    </location>
    <ligand>
        <name>L-glutamine</name>
        <dbReference type="ChEBI" id="CHEBI:58359"/>
    </ligand>
</feature>
<dbReference type="FunFam" id="3.40.50.620:FF:000106">
    <property type="entry name" value="Glutamine-dependent NAD(+) synthetase"/>
    <property type="match status" value="1"/>
</dbReference>
<dbReference type="SUPFAM" id="SSF56317">
    <property type="entry name" value="Carbon-nitrogen hydrolase"/>
    <property type="match status" value="1"/>
</dbReference>
<dbReference type="AlphaFoldDB" id="A0A165XKF2"/>
<comment type="catalytic activity">
    <reaction evidence="7 8">
        <text>deamido-NAD(+) + L-glutamine + ATP + H2O = L-glutamate + AMP + diphosphate + NAD(+) + H(+)</text>
        <dbReference type="Rhea" id="RHEA:24384"/>
        <dbReference type="ChEBI" id="CHEBI:15377"/>
        <dbReference type="ChEBI" id="CHEBI:15378"/>
        <dbReference type="ChEBI" id="CHEBI:29985"/>
        <dbReference type="ChEBI" id="CHEBI:30616"/>
        <dbReference type="ChEBI" id="CHEBI:33019"/>
        <dbReference type="ChEBI" id="CHEBI:57540"/>
        <dbReference type="ChEBI" id="CHEBI:58359"/>
        <dbReference type="ChEBI" id="CHEBI:58437"/>
        <dbReference type="ChEBI" id="CHEBI:456215"/>
        <dbReference type="EC" id="6.3.5.1"/>
    </reaction>
</comment>
<evidence type="ECO:0000256" key="4">
    <source>
        <dbReference type="ARBA" id="ARBA00022741"/>
    </source>
</evidence>
<dbReference type="InterPro" id="IPR022310">
    <property type="entry name" value="NAD/GMP_synthase"/>
</dbReference>
<feature type="binding site" evidence="7">
    <location>
        <position position="525"/>
    </location>
    <ligand>
        <name>deamido-NAD(+)</name>
        <dbReference type="ChEBI" id="CHEBI:58437"/>
        <note>ligand shared between two neighboring subunits</note>
    </ligand>
</feature>
<keyword evidence="6 7" id="KW-0520">NAD</keyword>
<dbReference type="Pfam" id="PF02540">
    <property type="entry name" value="NAD_synthase"/>
    <property type="match status" value="1"/>
</dbReference>
<dbReference type="PANTHER" id="PTHR23090:SF9">
    <property type="entry name" value="GLUTAMINE-DEPENDENT NAD(+) SYNTHETASE"/>
    <property type="match status" value="1"/>
</dbReference>
<dbReference type="GO" id="GO:0004359">
    <property type="term" value="F:glutaminase activity"/>
    <property type="evidence" value="ECO:0007669"/>
    <property type="project" value="InterPro"/>
</dbReference>
<dbReference type="EC" id="6.3.5.1" evidence="7 8"/>
<evidence type="ECO:0000256" key="6">
    <source>
        <dbReference type="ARBA" id="ARBA00023027"/>
    </source>
</evidence>
<dbReference type="InterPro" id="IPR036526">
    <property type="entry name" value="C-N_Hydrolase_sf"/>
</dbReference>
<name>A0A165XKF2_9HYPH</name>
<dbReference type="STRING" id="989403.SAMN05421798_101241"/>
<keyword evidence="5 7" id="KW-0067">ATP-binding</keyword>
<dbReference type="PANTHER" id="PTHR23090">
    <property type="entry name" value="NH 3 /GLUTAMINE-DEPENDENT NAD + SYNTHETASE"/>
    <property type="match status" value="1"/>
</dbReference>
<dbReference type="SUPFAM" id="SSF52402">
    <property type="entry name" value="Adenine nucleotide alpha hydrolases-like"/>
    <property type="match status" value="1"/>
</dbReference>
<feature type="binding site" evidence="7">
    <location>
        <position position="184"/>
    </location>
    <ligand>
        <name>L-glutamine</name>
        <dbReference type="ChEBI" id="CHEBI:58359"/>
    </ligand>
</feature>
<feature type="binding site" evidence="7">
    <location>
        <position position="377"/>
    </location>
    <ligand>
        <name>deamido-NAD(+)</name>
        <dbReference type="ChEBI" id="CHEBI:58437"/>
        <note>ligand shared between two neighboring subunits</note>
    </ligand>
</feature>
<evidence type="ECO:0000256" key="1">
    <source>
        <dbReference type="ARBA" id="ARBA00005188"/>
    </source>
</evidence>
<dbReference type="GO" id="GO:0008795">
    <property type="term" value="F:NAD+ synthase activity"/>
    <property type="evidence" value="ECO:0007669"/>
    <property type="project" value="UniProtKB-UniRule"/>
</dbReference>
<evidence type="ECO:0000256" key="2">
    <source>
        <dbReference type="ARBA" id="ARBA00007145"/>
    </source>
</evidence>
<evidence type="ECO:0000256" key="9">
    <source>
        <dbReference type="RuleBase" id="RU003811"/>
    </source>
</evidence>